<dbReference type="EMBL" id="FOJX01000003">
    <property type="protein sequence ID" value="SFA89205.1"/>
    <property type="molecule type" value="Genomic_DNA"/>
</dbReference>
<accession>A0A1I0WK90</accession>
<feature type="coiled-coil region" evidence="1">
    <location>
        <begin position="13"/>
        <end position="47"/>
    </location>
</feature>
<dbReference type="RefSeq" id="WP_074813946.1">
    <property type="nucleotide sequence ID" value="NZ_FOJX01000003.1"/>
</dbReference>
<proteinExistence type="predicted"/>
<keyword evidence="2" id="KW-1133">Transmembrane helix</keyword>
<dbReference type="Proteomes" id="UP000183843">
    <property type="component" value="Unassembled WGS sequence"/>
</dbReference>
<keyword evidence="1" id="KW-0175">Coiled coil</keyword>
<evidence type="ECO:0000256" key="1">
    <source>
        <dbReference type="SAM" id="Coils"/>
    </source>
</evidence>
<evidence type="ECO:0000313" key="4">
    <source>
        <dbReference type="Proteomes" id="UP000183843"/>
    </source>
</evidence>
<reference evidence="3 4" key="1">
    <citation type="submission" date="2016-10" db="EMBL/GenBank/DDBJ databases">
        <authorList>
            <person name="de Groot N.N."/>
        </authorList>
    </citation>
    <scope>NUCLEOTIDE SEQUENCE [LARGE SCALE GENOMIC DNA]</scope>
    <source>
        <strain evidence="3 4">L14</strain>
    </source>
</reference>
<gene>
    <name evidence="3" type="ORF">SAMN05216587_10374</name>
</gene>
<feature type="transmembrane region" description="Helical" evidence="2">
    <location>
        <begin position="130"/>
        <end position="162"/>
    </location>
</feature>
<keyword evidence="2" id="KW-0812">Transmembrane</keyword>
<organism evidence="3 4">
    <name type="scientific">Selenomonas ruminantium</name>
    <dbReference type="NCBI Taxonomy" id="971"/>
    <lineage>
        <taxon>Bacteria</taxon>
        <taxon>Bacillati</taxon>
        <taxon>Bacillota</taxon>
        <taxon>Negativicutes</taxon>
        <taxon>Selenomonadales</taxon>
        <taxon>Selenomonadaceae</taxon>
        <taxon>Selenomonas</taxon>
    </lineage>
</organism>
<dbReference type="AlphaFoldDB" id="A0A1I0WK90"/>
<sequence length="179" mass="19097">MVELSAYADDDYFHEQEENYANYEVGRKNAEERFQNLRDISNAWEKNTFTNVADIAISSQHIFTSETVTPFAKANINTVAEGAVFGIKSAKTVVKSSVVGLTFAAADTYDDVTNENFTAVQKAEAVGIDLAGAAAGIVVGAILAPASLPVGIVGGIVAGFIIDQKTNQFKEKAGLKNEN</sequence>
<evidence type="ECO:0000256" key="2">
    <source>
        <dbReference type="SAM" id="Phobius"/>
    </source>
</evidence>
<name>A0A1I0WK90_SELRU</name>
<keyword evidence="2" id="KW-0472">Membrane</keyword>
<protein>
    <submittedName>
        <fullName evidence="3">Uncharacterized protein</fullName>
    </submittedName>
</protein>
<evidence type="ECO:0000313" key="3">
    <source>
        <dbReference type="EMBL" id="SFA89205.1"/>
    </source>
</evidence>